<feature type="non-terminal residue" evidence="2">
    <location>
        <position position="1"/>
    </location>
</feature>
<feature type="region of interest" description="Disordered" evidence="1">
    <location>
        <begin position="1170"/>
        <end position="1199"/>
    </location>
</feature>
<feature type="region of interest" description="Disordered" evidence="1">
    <location>
        <begin position="745"/>
        <end position="870"/>
    </location>
</feature>
<organism evidence="2 3">
    <name type="scientific">Brachionus plicatilis</name>
    <name type="common">Marine rotifer</name>
    <name type="synonym">Brachionus muelleri</name>
    <dbReference type="NCBI Taxonomy" id="10195"/>
    <lineage>
        <taxon>Eukaryota</taxon>
        <taxon>Metazoa</taxon>
        <taxon>Spiralia</taxon>
        <taxon>Gnathifera</taxon>
        <taxon>Rotifera</taxon>
        <taxon>Eurotatoria</taxon>
        <taxon>Monogononta</taxon>
        <taxon>Pseudotrocha</taxon>
        <taxon>Ploima</taxon>
        <taxon>Brachionidae</taxon>
        <taxon>Brachionus</taxon>
    </lineage>
</organism>
<gene>
    <name evidence="2" type="ORF">BpHYR1_010354</name>
</gene>
<feature type="compositionally biased region" description="Basic and acidic residues" evidence="1">
    <location>
        <begin position="1244"/>
        <end position="1254"/>
    </location>
</feature>
<name>A0A3M7QD51_BRAPC</name>
<proteinExistence type="predicted"/>
<feature type="compositionally biased region" description="Basic and acidic residues" evidence="1">
    <location>
        <begin position="587"/>
        <end position="596"/>
    </location>
</feature>
<feature type="region of interest" description="Disordered" evidence="1">
    <location>
        <begin position="242"/>
        <end position="265"/>
    </location>
</feature>
<accession>A0A3M7QD51</accession>
<feature type="compositionally biased region" description="Polar residues" evidence="1">
    <location>
        <begin position="1041"/>
        <end position="1050"/>
    </location>
</feature>
<feature type="compositionally biased region" description="Basic residues" evidence="1">
    <location>
        <begin position="1290"/>
        <end position="1299"/>
    </location>
</feature>
<protein>
    <submittedName>
        <fullName evidence="2">Uncharacterized protein</fullName>
    </submittedName>
</protein>
<feature type="region of interest" description="Disordered" evidence="1">
    <location>
        <begin position="1041"/>
        <end position="1107"/>
    </location>
</feature>
<evidence type="ECO:0000256" key="1">
    <source>
        <dbReference type="SAM" id="MobiDB-lite"/>
    </source>
</evidence>
<evidence type="ECO:0000313" key="2">
    <source>
        <dbReference type="EMBL" id="RNA09114.1"/>
    </source>
</evidence>
<keyword evidence="3" id="KW-1185">Reference proteome</keyword>
<dbReference type="OrthoDB" id="10661118at2759"/>
<feature type="region of interest" description="Disordered" evidence="1">
    <location>
        <begin position="925"/>
        <end position="981"/>
    </location>
</feature>
<feature type="compositionally biased region" description="Polar residues" evidence="1">
    <location>
        <begin position="858"/>
        <end position="870"/>
    </location>
</feature>
<sequence length="1299" mass="147183">KLQPKLNRTSNTTNESVEQLFKNIKATNASDSNSVGFFSMNSGCPQSKVPQSPCGSNKAIKILNVPKIPPLPPSLIKSPNYLDSCHSDQSKPSPISPIQVASVVPPLPPPLPLPTDFDIKITSGEENDSHQLPNNFLKDSDQAKKIEEKLNHNLNNNEIKKFNEEDSDQAKKIEEKLNQNLNNNEIKKFNEENNFIKVNDVLSKTSSASTHSLTKSTSSVTKKQSGFKIVSIDNVQLNAEKERQKSDSIISYGNTSSESSSSDEDNKINEFITQSKLADITQELDDSQNLDHFATPMSTINSSRTLSEHSVNAKASSDNETIKMESEDFTLNIFSQSFEQKNDHKLPLVYNCRPLERDARLKNVLIKLHFDLEKYNAQTNSKELDILVRNPDESQPDDGLASFRRTVSHPGNLIESPSSNTIVSREAFFDSLRQLVEESQDETDTEYQRSFQNLNEFYNSLLRKFQNKFHYRNDSFDVVSSALSDGETDPVDNQMSDSSVVHSDMNEFSDLYKTEQNKLKNQRRSSFIAVIDEASEESSSDTVFRPSKKFDNEGLEKINTEERSVSRSSRVLRSKADQQMSTDSDDTFLKPSERKTPTKHFKKRQNSDLNKVHAEEEAKFRTNSSLEVRNEIWDRIENLESEIGRAKSVPAEKMKKEDRERPKSVAFVENEKDEKPSVSNLIKIWSQAKKVCEEHKDKSFAGVWSEINQEEREREAKRLEELKNSVERSNLFIIWKEARNVSKQRSKMSAYEQVSKEQRAHKMDKVFEQDLSKSSQESIDEKVSSKNSPLPLIPAKKYSSSSHSSRLDSLPKDSKIPEPPPLPNWKQSSSESDESISKQISAKLVPLPMPPGKKSDSSSDNISLNKQTNVRKSSIPILGKKFGLKKSDSSELSEEYIDVRLTPPIPESKYPTIENLIKKFEVRDDGVVSTSNSEKSSRLPTRAAGIIANKERKNQSQDSRKSFSEQANSLLLNVKKSQPKQIQSEYLADEKFESQPKNLFNKNENYKAKNFRLKSNELEDSKPLLSETIQKDEFGNSILKRQTSESNSSGAGIHLSDETSDTSSDIGKYFVLKNDQEKPNIPPKLSTEDSNRQKIEMVKSDSESSSDDYAIPRNISLFNLETNQADKEKVPNFLSEESEQIRDSSLLDKILLKPSKIDESQNVEENLVETNKHASEFDSPQSDYDSEAENLRDSNEGPSVETLEIIKRLREIPSQSASPEMLGMRTINSELTRETKLSGGKQRKPNEESFDRNLKRTKSSNSVNLNLRNNFFTKLFARDKASKSSSGSNLKKKKKTFNK</sequence>
<feature type="region of interest" description="Disordered" evidence="1">
    <location>
        <begin position="1214"/>
        <end position="1263"/>
    </location>
</feature>
<feature type="region of interest" description="Disordered" evidence="1">
    <location>
        <begin position="554"/>
        <end position="609"/>
    </location>
</feature>
<dbReference type="Proteomes" id="UP000276133">
    <property type="component" value="Unassembled WGS sequence"/>
</dbReference>
<feature type="region of interest" description="Disordered" evidence="1">
    <location>
        <begin position="1278"/>
        <end position="1299"/>
    </location>
</feature>
<feature type="compositionally biased region" description="Polar residues" evidence="1">
    <location>
        <begin position="964"/>
        <end position="981"/>
    </location>
</feature>
<reference evidence="2 3" key="1">
    <citation type="journal article" date="2018" name="Sci. Rep.">
        <title>Genomic signatures of local adaptation to the degree of environmental predictability in rotifers.</title>
        <authorList>
            <person name="Franch-Gras L."/>
            <person name="Hahn C."/>
            <person name="Garcia-Roger E.M."/>
            <person name="Carmona M.J."/>
            <person name="Serra M."/>
            <person name="Gomez A."/>
        </authorList>
    </citation>
    <scope>NUCLEOTIDE SEQUENCE [LARGE SCALE GENOMIC DNA]</scope>
    <source>
        <strain evidence="2">HYR1</strain>
    </source>
</reference>
<feature type="compositionally biased region" description="Basic and acidic residues" evidence="1">
    <location>
        <begin position="1086"/>
        <end position="1102"/>
    </location>
</feature>
<comment type="caution">
    <text evidence="2">The sequence shown here is derived from an EMBL/GenBank/DDBJ whole genome shotgun (WGS) entry which is preliminary data.</text>
</comment>
<feature type="compositionally biased region" description="Basic and acidic residues" evidence="1">
    <location>
        <begin position="805"/>
        <end position="816"/>
    </location>
</feature>
<dbReference type="EMBL" id="REGN01006540">
    <property type="protein sequence ID" value="RNA09114.1"/>
    <property type="molecule type" value="Genomic_DNA"/>
</dbReference>
<feature type="compositionally biased region" description="Basic and acidic residues" evidence="1">
    <location>
        <begin position="949"/>
        <end position="963"/>
    </location>
</feature>
<feature type="compositionally biased region" description="Basic and acidic residues" evidence="1">
    <location>
        <begin position="554"/>
        <end position="565"/>
    </location>
</feature>
<evidence type="ECO:0000313" key="3">
    <source>
        <dbReference type="Proteomes" id="UP000276133"/>
    </source>
</evidence>
<feature type="compositionally biased region" description="Basic and acidic residues" evidence="1">
    <location>
        <begin position="754"/>
        <end position="771"/>
    </location>
</feature>